<dbReference type="GO" id="GO:0008270">
    <property type="term" value="F:zinc ion binding"/>
    <property type="evidence" value="ECO:0007669"/>
    <property type="project" value="UniProtKB-KW"/>
</dbReference>
<evidence type="ECO:0000256" key="13">
    <source>
        <dbReference type="ARBA" id="ARBA00046137"/>
    </source>
</evidence>
<organism evidence="19 20">
    <name type="scientific">Kwoniella shandongensis</name>
    <dbReference type="NCBI Taxonomy" id="1734106"/>
    <lineage>
        <taxon>Eukaryota</taxon>
        <taxon>Fungi</taxon>
        <taxon>Dikarya</taxon>
        <taxon>Basidiomycota</taxon>
        <taxon>Agaricomycotina</taxon>
        <taxon>Tremellomycetes</taxon>
        <taxon>Tremellales</taxon>
        <taxon>Cryptococcaceae</taxon>
        <taxon>Kwoniella</taxon>
    </lineage>
</organism>
<keyword evidence="16" id="KW-0862">Zinc</keyword>
<gene>
    <name evidence="19" type="ORF">CI109_105718</name>
</gene>
<comment type="similarity">
    <text evidence="2 15">Belongs to the 5'-3' exonuclease family. XRN2/RAT1 subfamily.</text>
</comment>
<dbReference type="Pfam" id="PF03159">
    <property type="entry name" value="XRN_N"/>
    <property type="match status" value="1"/>
</dbReference>
<feature type="region of interest" description="Disordered" evidence="17">
    <location>
        <begin position="608"/>
        <end position="698"/>
    </location>
</feature>
<dbReference type="GeneID" id="43588356"/>
<dbReference type="GO" id="GO:0006353">
    <property type="term" value="P:DNA-templated transcription termination"/>
    <property type="evidence" value="ECO:0007669"/>
    <property type="project" value="UniProtKB-KW"/>
</dbReference>
<dbReference type="InterPro" id="IPR001878">
    <property type="entry name" value="Znf_CCHC"/>
</dbReference>
<dbReference type="GO" id="GO:0006364">
    <property type="term" value="P:rRNA processing"/>
    <property type="evidence" value="ECO:0007669"/>
    <property type="project" value="UniProtKB-KW"/>
</dbReference>
<evidence type="ECO:0000313" key="20">
    <source>
        <dbReference type="Proteomes" id="UP000322225"/>
    </source>
</evidence>
<evidence type="ECO:0000256" key="14">
    <source>
        <dbReference type="ARBA" id="ARBA00046943"/>
    </source>
</evidence>
<evidence type="ECO:0000256" key="10">
    <source>
        <dbReference type="ARBA" id="ARBA00023054"/>
    </source>
</evidence>
<feature type="region of interest" description="Disordered" evidence="17">
    <location>
        <begin position="562"/>
        <end position="590"/>
    </location>
</feature>
<dbReference type="Pfam" id="PF17846">
    <property type="entry name" value="XRN_M"/>
    <property type="match status" value="2"/>
</dbReference>
<evidence type="ECO:0000256" key="7">
    <source>
        <dbReference type="ARBA" id="ARBA00022801"/>
    </source>
</evidence>
<keyword evidence="9" id="KW-0805">Transcription regulation</keyword>
<evidence type="ECO:0000256" key="2">
    <source>
        <dbReference type="ARBA" id="ARBA00006994"/>
    </source>
</evidence>
<proteinExistence type="inferred from homology"/>
<keyword evidence="8 15" id="KW-0269">Exonuclease</keyword>
<dbReference type="InterPro" id="IPR027073">
    <property type="entry name" value="5_3_exoribonuclease"/>
</dbReference>
<dbReference type="EC" id="3.1.13.-" evidence="15"/>
<feature type="compositionally biased region" description="Pro residues" evidence="17">
    <location>
        <begin position="1138"/>
        <end position="1154"/>
    </location>
</feature>
<dbReference type="PROSITE" id="PS50158">
    <property type="entry name" value="ZF_CCHC"/>
    <property type="match status" value="1"/>
</dbReference>
<dbReference type="AlphaFoldDB" id="A0AAJ8LR08"/>
<feature type="compositionally biased region" description="Low complexity" evidence="17">
    <location>
        <begin position="1034"/>
        <end position="1045"/>
    </location>
</feature>
<keyword evidence="10" id="KW-0175">Coiled coil</keyword>
<keyword evidence="16" id="KW-0863">Zinc-finger</keyword>
<keyword evidence="5 15" id="KW-0507">mRNA processing</keyword>
<dbReference type="FunFam" id="3.40.50.12390:FF:000003">
    <property type="entry name" value="5'-3' exoribonuclease"/>
    <property type="match status" value="1"/>
</dbReference>
<dbReference type="Pfam" id="PF00098">
    <property type="entry name" value="zf-CCHC"/>
    <property type="match status" value="1"/>
</dbReference>
<evidence type="ECO:0000313" key="19">
    <source>
        <dbReference type="EMBL" id="WWD21234.1"/>
    </source>
</evidence>
<dbReference type="PANTHER" id="PTHR12341">
    <property type="entry name" value="5'-&gt;3' EXORIBONUCLEASE"/>
    <property type="match status" value="1"/>
</dbReference>
<keyword evidence="6 15" id="KW-0540">Nuclease</keyword>
<feature type="region of interest" description="Disordered" evidence="17">
    <location>
        <begin position="975"/>
        <end position="1065"/>
    </location>
</feature>
<dbReference type="Proteomes" id="UP000322225">
    <property type="component" value="Chromosome 10"/>
</dbReference>
<dbReference type="GO" id="GO:0005634">
    <property type="term" value="C:nucleus"/>
    <property type="evidence" value="ECO:0007669"/>
    <property type="project" value="UniProtKB-SubCell"/>
</dbReference>
<dbReference type="PANTHER" id="PTHR12341:SF41">
    <property type="entry name" value="5'-3' EXORIBONUCLEASE 2"/>
    <property type="match status" value="1"/>
</dbReference>
<accession>A0AAJ8LR08</accession>
<feature type="compositionally biased region" description="Basic and acidic residues" evidence="17">
    <location>
        <begin position="434"/>
        <end position="464"/>
    </location>
</feature>
<comment type="function">
    <text evidence="15">Possesses 5'-&gt;3' exoribonuclease activity. May promote termination of transcription by RNA polymerase II.</text>
</comment>
<feature type="compositionally biased region" description="Gly residues" evidence="17">
    <location>
        <begin position="998"/>
        <end position="1026"/>
    </location>
</feature>
<dbReference type="RefSeq" id="XP_065823791.1">
    <property type="nucleotide sequence ID" value="XM_065967719.1"/>
</dbReference>
<dbReference type="FunFam" id="1.25.40.1050:FF:000002">
    <property type="entry name" value="5'-3' exoribonuclease"/>
    <property type="match status" value="1"/>
</dbReference>
<evidence type="ECO:0000256" key="4">
    <source>
        <dbReference type="ARBA" id="ARBA00022552"/>
    </source>
</evidence>
<feature type="compositionally biased region" description="Acidic residues" evidence="17">
    <location>
        <begin position="654"/>
        <end position="678"/>
    </location>
</feature>
<feature type="region of interest" description="Disordered" evidence="17">
    <location>
        <begin position="434"/>
        <end position="481"/>
    </location>
</feature>
<feature type="domain" description="CCHC-type" evidence="18">
    <location>
        <begin position="295"/>
        <end position="309"/>
    </location>
</feature>
<keyword evidence="16" id="KW-0479">Metal-binding</keyword>
<dbReference type="GO" id="GO:0003723">
    <property type="term" value="F:RNA binding"/>
    <property type="evidence" value="ECO:0007669"/>
    <property type="project" value="TreeGrafter"/>
</dbReference>
<dbReference type="GO" id="GO:0000956">
    <property type="term" value="P:nuclear-transcribed mRNA catabolic process"/>
    <property type="evidence" value="ECO:0007669"/>
    <property type="project" value="TreeGrafter"/>
</dbReference>
<dbReference type="Gene3D" id="1.25.40.1050">
    <property type="match status" value="1"/>
</dbReference>
<comment type="function">
    <text evidence="13">Possesses 5'-&gt;3' exoribonuclease activity. Required for the processing of nuclear mRNA and rRNA precursors. May promote the termination of transcription by RNA polymerase II. Essential for vegetative cell growth and chromosome segregation.</text>
</comment>
<dbReference type="PIRSF" id="PIRSF037239">
    <property type="entry name" value="Exonuclease_Xrn2"/>
    <property type="match status" value="1"/>
</dbReference>
<keyword evidence="20" id="KW-1185">Reference proteome</keyword>
<evidence type="ECO:0000256" key="8">
    <source>
        <dbReference type="ARBA" id="ARBA00022839"/>
    </source>
</evidence>
<dbReference type="GO" id="GO:0004534">
    <property type="term" value="F:5'-3' RNA exonuclease activity"/>
    <property type="evidence" value="ECO:0007669"/>
    <property type="project" value="UniProtKB-UniRule"/>
</dbReference>
<evidence type="ECO:0000256" key="12">
    <source>
        <dbReference type="ARBA" id="ARBA00023242"/>
    </source>
</evidence>
<sequence length="1207" mass="132322">MVRLSLRECYSFHRLIYTRIAIPQGVPALFRWLSKKYPKIVNRVVEDAPKRVRGPDGEIVEEPLRYENPNPNGFEVDNLYLDMNGIVHPCTHPEGKPAPETEEEMMVEIFNYTERVVNMTRPRKVLMMAIDGVAPRAKMNQQRSRRFRAAQDAADKEEEKREAIKLFEVMGHKVSDETANKKSWDTNAITPGTPFMDLLSISLKYWVSYKLTNDPGWKDLKVILSDSSVPGEGEHKIMDWIRRQRSHPNWNANTSHVIYGLDADLIMLSLATHEPHFRVLREDVFAQGSKGPQNCRNCGQPGHLSANCKGEKQVKDPNVVEVAKPVDPKPFIFLDVACLREYLAVELNVPNVPFKFDMELAIDDWIFMIFFVGNDFLPHLPSLEIREGAIDALLKIWRAQLPFMGGYLTNHGKVDLARAQLILEGLAKNEDDIFQKRKEDEERQESNNKRRRADDHRRQDEASARKKANREAAPGSMQLNGTDYVAVQPALTARGGTLHPSLPTRPGFDIKPKVEAETGGAETDSIKKGIAAMSGSNSDIVKNRRAIRMANMSAAQALKAELEGGAGEEETETVTVERTEDEEKEQLTKEDAKAVLEAQAELAGVDEEILPSAIKTDEDEGEAVVGDEAMEEADAEIVSRPPSRKSKKRKVADVEDADEDAEEDDEGEEDEEDDDEEAPPNPEADQPVPKKKLKFNPDGTVEGYEDDVKLWEPGYRARYYEKKFGVELSDTEFIHNITRSYMEGLCWVLEYYYQGVPAWDWYYPYHYAPFAQDFKDVGKLDIQFEVSIPFKPFAQLLGVFPAASRIHLPEPLQTLMVDEDSPIIDFYPPDFEIDMNGKKMAWQGVALLPFIDQKRLLTALKSKEDELSDDEKRRNSWGDNVMFISSENPLYGAFCKHLYSLKAATKPILLQEQVDSAGRPLCEIAGAALGDPNWVPSSSFETPIPNIEECPDLDPNNSQSVRYYFPTQAHPHRSILLPRYTPGPTRLTESDKDWVRRGGQGGGRRGGGGGGGPRHSNGGGGGGPGMARGAYNTANSAAAGRSANGYPQASPQDLARHGAPSGGYAPQGGGGYGGYGGGGGGYSAPHPRPVAAYGGAGGGGGYGGYGGTPYSAPYAGAAYGAPTAYGAYNPQSRNPYVQAPPPNPYGGAIPPRPPAGGAYGGQGAYGGYGGAAGGGRGAGGAYNPYGGAGGGGGAYQPRNGGQPPRRY</sequence>
<dbReference type="KEGG" id="ksn:43588356"/>
<dbReference type="SMART" id="SM00343">
    <property type="entry name" value="ZnF_C2HC"/>
    <property type="match status" value="1"/>
</dbReference>
<protein>
    <recommendedName>
        <fullName evidence="15">5'-3' exoribonuclease</fullName>
        <ecNumber evidence="15">3.1.13.-</ecNumber>
    </recommendedName>
</protein>
<dbReference type="GO" id="GO:0006397">
    <property type="term" value="P:mRNA processing"/>
    <property type="evidence" value="ECO:0007669"/>
    <property type="project" value="UniProtKB-UniRule"/>
</dbReference>
<keyword evidence="4" id="KW-0698">rRNA processing</keyword>
<reference evidence="19" key="1">
    <citation type="submission" date="2017-08" db="EMBL/GenBank/DDBJ databases">
        <authorList>
            <person name="Cuomo C."/>
            <person name="Billmyre B."/>
            <person name="Heitman J."/>
        </authorList>
    </citation>
    <scope>NUCLEOTIDE SEQUENCE</scope>
    <source>
        <strain evidence="19">CBS 12478</strain>
    </source>
</reference>
<keyword evidence="3" id="KW-0806">Transcription termination</keyword>
<evidence type="ECO:0000259" key="18">
    <source>
        <dbReference type="PROSITE" id="PS50158"/>
    </source>
</evidence>
<dbReference type="InterPro" id="IPR017151">
    <property type="entry name" value="Xrn2/3/4"/>
</dbReference>
<keyword evidence="12" id="KW-0539">Nucleus</keyword>
<dbReference type="CDD" id="cd18673">
    <property type="entry name" value="PIN_XRN1-2-like"/>
    <property type="match status" value="1"/>
</dbReference>
<reference evidence="19" key="2">
    <citation type="submission" date="2024-01" db="EMBL/GenBank/DDBJ databases">
        <title>Comparative genomics of Cryptococcus and Kwoniella reveals pathogenesis evolution and contrasting modes of karyotype evolution via chromosome fusion or intercentromeric recombination.</title>
        <authorList>
            <person name="Coelho M.A."/>
            <person name="David-Palma M."/>
            <person name="Shea T."/>
            <person name="Bowers K."/>
            <person name="McGinley-Smith S."/>
            <person name="Mohammad A.W."/>
            <person name="Gnirke A."/>
            <person name="Yurkov A.M."/>
            <person name="Nowrousian M."/>
            <person name="Sun S."/>
            <person name="Cuomo C.A."/>
            <person name="Heitman J."/>
        </authorList>
    </citation>
    <scope>NUCLEOTIDE SEQUENCE</scope>
    <source>
        <strain evidence="19">CBS 12478</strain>
    </source>
</reference>
<comment type="subcellular location">
    <subcellularLocation>
        <location evidence="1">Nucleus</location>
    </subcellularLocation>
</comment>
<evidence type="ECO:0000256" key="9">
    <source>
        <dbReference type="ARBA" id="ARBA00023015"/>
    </source>
</evidence>
<dbReference type="FunFam" id="3.40.50.12390:FF:000005">
    <property type="entry name" value="5'-3' exoribonuclease 2"/>
    <property type="match status" value="1"/>
</dbReference>
<evidence type="ECO:0000256" key="15">
    <source>
        <dbReference type="PIRNR" id="PIRNR037239"/>
    </source>
</evidence>
<name>A0AAJ8LR08_9TREE</name>
<feature type="region of interest" description="Disordered" evidence="17">
    <location>
        <begin position="1132"/>
        <end position="1160"/>
    </location>
</feature>
<comment type="subunit">
    <text evidence="14">Interacts with RAI1; the interaction is direct, stabilizes RAT1 protein structure and may stimulate its exoribonuclease activity. The interaction also stimulates RAI1 pyrophosphohydrolase activity, probably by recruiting it to mRNA substrates.</text>
</comment>
<evidence type="ECO:0000256" key="3">
    <source>
        <dbReference type="ARBA" id="ARBA00022472"/>
    </source>
</evidence>
<evidence type="ECO:0000256" key="6">
    <source>
        <dbReference type="ARBA" id="ARBA00022722"/>
    </source>
</evidence>
<dbReference type="InterPro" id="IPR004859">
    <property type="entry name" value="Xrn1_N"/>
</dbReference>
<evidence type="ECO:0000256" key="17">
    <source>
        <dbReference type="SAM" id="MobiDB-lite"/>
    </source>
</evidence>
<dbReference type="InterPro" id="IPR041412">
    <property type="entry name" value="Xrn1_helical"/>
</dbReference>
<keyword evidence="7 15" id="KW-0378">Hydrolase</keyword>
<dbReference type="EMBL" id="CP144060">
    <property type="protein sequence ID" value="WWD21234.1"/>
    <property type="molecule type" value="Genomic_DNA"/>
</dbReference>
<evidence type="ECO:0000256" key="16">
    <source>
        <dbReference type="PROSITE-ProRule" id="PRU00047"/>
    </source>
</evidence>
<dbReference type="Gene3D" id="3.40.50.12390">
    <property type="match status" value="1"/>
</dbReference>
<keyword evidence="11" id="KW-0804">Transcription</keyword>
<evidence type="ECO:0000256" key="1">
    <source>
        <dbReference type="ARBA" id="ARBA00004123"/>
    </source>
</evidence>
<evidence type="ECO:0000256" key="11">
    <source>
        <dbReference type="ARBA" id="ARBA00023163"/>
    </source>
</evidence>
<evidence type="ECO:0000256" key="5">
    <source>
        <dbReference type="ARBA" id="ARBA00022664"/>
    </source>
</evidence>